<proteinExistence type="predicted"/>
<sequence length="94" mass="11006">MNQKYLIMIMGKLSELEARIEALHTTKTEEVLLDSLDMQQLLRCSKSTLQRLRNNGDIPCNKVGRRYFYPKSFFTQEFVNSIIKGEDPSKKFDD</sequence>
<protein>
    <recommendedName>
        <fullName evidence="1">Helix-turn-helix domain-containing protein</fullName>
    </recommendedName>
</protein>
<dbReference type="InterPro" id="IPR041657">
    <property type="entry name" value="HTH_17"/>
</dbReference>
<evidence type="ECO:0000313" key="2">
    <source>
        <dbReference type="EMBL" id="QBZ98538.1"/>
    </source>
</evidence>
<dbReference type="EMBL" id="CP038810">
    <property type="protein sequence ID" value="QBZ98538.1"/>
    <property type="molecule type" value="Genomic_DNA"/>
</dbReference>
<accession>A0A4P7PUA2</accession>
<dbReference type="KEGG" id="fsn:GS03_02046"/>
<name>A0A4P7PUA2_9FLAO</name>
<evidence type="ECO:0000313" key="3">
    <source>
        <dbReference type="Proteomes" id="UP000296862"/>
    </source>
</evidence>
<gene>
    <name evidence="2" type="ORF">GS03_02046</name>
</gene>
<dbReference type="Pfam" id="PF12728">
    <property type="entry name" value="HTH_17"/>
    <property type="match status" value="1"/>
</dbReference>
<dbReference type="AlphaFoldDB" id="A0A4P7PUA2"/>
<reference evidence="2 3" key="1">
    <citation type="submission" date="2019-04" db="EMBL/GenBank/DDBJ databases">
        <title>Flavobacterium sp. GS03.</title>
        <authorList>
            <person name="Kim H."/>
        </authorList>
    </citation>
    <scope>NUCLEOTIDE SEQUENCE [LARGE SCALE GENOMIC DNA]</scope>
    <source>
        <strain evidence="2 3">GS03</strain>
    </source>
</reference>
<dbReference type="Proteomes" id="UP000296862">
    <property type="component" value="Chromosome"/>
</dbReference>
<evidence type="ECO:0000259" key="1">
    <source>
        <dbReference type="Pfam" id="PF12728"/>
    </source>
</evidence>
<feature type="domain" description="Helix-turn-helix" evidence="1">
    <location>
        <begin position="37"/>
        <end position="72"/>
    </location>
</feature>
<organism evidence="2 3">
    <name type="scientific">Flavobacterium sangjuense</name>
    <dbReference type="NCBI Taxonomy" id="2518177"/>
    <lineage>
        <taxon>Bacteria</taxon>
        <taxon>Pseudomonadati</taxon>
        <taxon>Bacteroidota</taxon>
        <taxon>Flavobacteriia</taxon>
        <taxon>Flavobacteriales</taxon>
        <taxon>Flavobacteriaceae</taxon>
        <taxon>Flavobacterium</taxon>
    </lineage>
</organism>
<keyword evidence="3" id="KW-1185">Reference proteome</keyword>
<dbReference type="OrthoDB" id="1028470at2"/>